<comment type="similarity">
    <text evidence="1">Belongs to the IST1 family.</text>
</comment>
<dbReference type="EMBL" id="CAKOAT010572931">
    <property type="protein sequence ID" value="CAH8383040.1"/>
    <property type="molecule type" value="Genomic_DNA"/>
</dbReference>
<sequence length="278" mass="32779">MICGYFRPKFYKKCKHLIKIIKIQLNLQRKRQNAMLNVSKTDILEILNTAHEDDETAYKKVKELLEDRRIISSYDLIEQFCDCISSNLSLMLNQRYFHYILKIVSTLQRSQIFCLYTVSRECPKECREAVYSLMYAAAWVRNVPAELKDLRDLFTRRYGESIDAFVNPELVEKLVRRKSSREVRVQTLQDIAHEANISWDPMSLLLRLHKQTSALHDEKKEKSVAQENTKFRGPQGSASLTSTRNNEVSSTENYKRKSSFKRSKIPDYEEMVAHLRRR</sequence>
<keyword evidence="4" id="KW-1185">Reference proteome</keyword>
<dbReference type="FunFam" id="1.20.1260.60:FF:000002">
    <property type="entry name" value="Vacuolar protein sorting-associated protein IST1"/>
    <property type="match status" value="1"/>
</dbReference>
<evidence type="ECO:0000256" key="1">
    <source>
        <dbReference type="ARBA" id="ARBA00005536"/>
    </source>
</evidence>
<evidence type="ECO:0000313" key="4">
    <source>
        <dbReference type="Proteomes" id="UP001642260"/>
    </source>
</evidence>
<gene>
    <name evidence="3" type="ORF">ERUC_LOCUS35523</name>
</gene>
<evidence type="ECO:0000313" key="3">
    <source>
        <dbReference type="EMBL" id="CAH8383040.1"/>
    </source>
</evidence>
<comment type="caution">
    <text evidence="3">The sequence shown here is derived from an EMBL/GenBank/DDBJ whole genome shotgun (WGS) entry which is preliminary data.</text>
</comment>
<proteinExistence type="inferred from homology"/>
<organism evidence="3 4">
    <name type="scientific">Eruca vesicaria subsp. sativa</name>
    <name type="common">Garden rocket</name>
    <name type="synonym">Eruca sativa</name>
    <dbReference type="NCBI Taxonomy" id="29727"/>
    <lineage>
        <taxon>Eukaryota</taxon>
        <taxon>Viridiplantae</taxon>
        <taxon>Streptophyta</taxon>
        <taxon>Embryophyta</taxon>
        <taxon>Tracheophyta</taxon>
        <taxon>Spermatophyta</taxon>
        <taxon>Magnoliopsida</taxon>
        <taxon>eudicotyledons</taxon>
        <taxon>Gunneridae</taxon>
        <taxon>Pentapetalae</taxon>
        <taxon>rosids</taxon>
        <taxon>malvids</taxon>
        <taxon>Brassicales</taxon>
        <taxon>Brassicaceae</taxon>
        <taxon>Brassiceae</taxon>
        <taxon>Eruca</taxon>
    </lineage>
</organism>
<evidence type="ECO:0000256" key="2">
    <source>
        <dbReference type="SAM" id="MobiDB-lite"/>
    </source>
</evidence>
<reference evidence="3 4" key="1">
    <citation type="submission" date="2022-03" db="EMBL/GenBank/DDBJ databases">
        <authorList>
            <person name="Macdonald S."/>
            <person name="Ahmed S."/>
            <person name="Newling K."/>
        </authorList>
    </citation>
    <scope>NUCLEOTIDE SEQUENCE [LARGE SCALE GENOMIC DNA]</scope>
</reference>
<dbReference type="Gene3D" id="1.20.1260.60">
    <property type="entry name" value="Vacuolar protein sorting-associated protein Ist1"/>
    <property type="match status" value="1"/>
</dbReference>
<dbReference type="PANTHER" id="PTHR12161">
    <property type="entry name" value="IST1 FAMILY MEMBER"/>
    <property type="match status" value="1"/>
</dbReference>
<dbReference type="Pfam" id="PF03398">
    <property type="entry name" value="Ist1"/>
    <property type="match status" value="1"/>
</dbReference>
<dbReference type="AlphaFoldDB" id="A0ABC8LHR1"/>
<dbReference type="PANTHER" id="PTHR12161:SF49">
    <property type="entry name" value="IST1-LIKE PROTEIN"/>
    <property type="match status" value="1"/>
</dbReference>
<dbReference type="InterPro" id="IPR005061">
    <property type="entry name" value="Ist1"/>
</dbReference>
<accession>A0ABC8LHR1</accession>
<dbReference type="InterPro" id="IPR042277">
    <property type="entry name" value="IST1-like"/>
</dbReference>
<dbReference type="Proteomes" id="UP001642260">
    <property type="component" value="Unassembled WGS sequence"/>
</dbReference>
<feature type="region of interest" description="Disordered" evidence="2">
    <location>
        <begin position="216"/>
        <end position="260"/>
    </location>
</feature>
<protein>
    <submittedName>
        <fullName evidence="3">Uncharacterized protein</fullName>
    </submittedName>
</protein>
<feature type="compositionally biased region" description="Polar residues" evidence="2">
    <location>
        <begin position="236"/>
        <end position="252"/>
    </location>
</feature>
<name>A0ABC8LHR1_ERUVS</name>